<keyword evidence="7" id="KW-0934">Plastid</keyword>
<evidence type="ECO:0000256" key="5">
    <source>
        <dbReference type="ARBA" id="ARBA00022989"/>
    </source>
</evidence>
<keyword evidence="5" id="KW-1133">Transmembrane helix</keyword>
<dbReference type="InterPro" id="IPR005691">
    <property type="entry name" value="Tic20"/>
</dbReference>
<evidence type="ECO:0000256" key="3">
    <source>
        <dbReference type="ARBA" id="ARBA00022692"/>
    </source>
</evidence>
<evidence type="ECO:0000256" key="2">
    <source>
        <dbReference type="ARBA" id="ARBA00009596"/>
    </source>
</evidence>
<comment type="function">
    <text evidence="7">Involved in protein precursor import into chloroplasts.</text>
</comment>
<dbReference type="EMBL" id="KQ485282">
    <property type="protein sequence ID" value="KYP32440.1"/>
    <property type="molecule type" value="Genomic_DNA"/>
</dbReference>
<dbReference type="PANTHER" id="PTHR33510:SF5">
    <property type="entry name" value="PROTEIN TIC 20-II, CHLOROPLASTIC"/>
    <property type="match status" value="1"/>
</dbReference>
<comment type="similarity">
    <text evidence="2 7">Belongs to the Tic20 family.</text>
</comment>
<dbReference type="GO" id="GO:0009706">
    <property type="term" value="C:chloroplast inner membrane"/>
    <property type="evidence" value="ECO:0007669"/>
    <property type="project" value="UniProtKB-SubCell"/>
</dbReference>
<evidence type="ECO:0000256" key="8">
    <source>
        <dbReference type="SAM" id="MobiDB-lite"/>
    </source>
</evidence>
<sequence>LLRPYSFLRTPTLTLKPPTKKILFLLLKPQNGVVGARMSNSSTSLPPTERLISVVAYGLPFLNSVQHGQYLMAQFPKLALLFEPILPFLAFYRSIPYSSFIAFFREEKGTNPSLSDFYFHTHRKKDHSWVGPHAKYAYKKFEKRKFELSSQSSTFTPGKDGTDSQLSTRAF</sequence>
<keyword evidence="4" id="KW-1001">Plastid inner membrane</keyword>
<evidence type="ECO:0000256" key="4">
    <source>
        <dbReference type="ARBA" id="ARBA00022780"/>
    </source>
</evidence>
<dbReference type="Proteomes" id="UP000075243">
    <property type="component" value="Unassembled WGS sequence"/>
</dbReference>
<name>A0A151QQ52_CAJCA</name>
<organism evidence="9 10">
    <name type="scientific">Cajanus cajan</name>
    <name type="common">Pigeon pea</name>
    <name type="synonym">Cajanus indicus</name>
    <dbReference type="NCBI Taxonomy" id="3821"/>
    <lineage>
        <taxon>Eukaryota</taxon>
        <taxon>Viridiplantae</taxon>
        <taxon>Streptophyta</taxon>
        <taxon>Embryophyta</taxon>
        <taxon>Tracheophyta</taxon>
        <taxon>Spermatophyta</taxon>
        <taxon>Magnoliopsida</taxon>
        <taxon>eudicotyledons</taxon>
        <taxon>Gunneridae</taxon>
        <taxon>Pentapetalae</taxon>
        <taxon>rosids</taxon>
        <taxon>fabids</taxon>
        <taxon>Fabales</taxon>
        <taxon>Fabaceae</taxon>
        <taxon>Papilionoideae</taxon>
        <taxon>50 kb inversion clade</taxon>
        <taxon>NPAAA clade</taxon>
        <taxon>indigoferoid/millettioid clade</taxon>
        <taxon>Phaseoleae</taxon>
        <taxon>Cajanus</taxon>
    </lineage>
</organism>
<keyword evidence="10" id="KW-1185">Reference proteome</keyword>
<accession>A0A151QQ52</accession>
<dbReference type="Pfam" id="PF03004">
    <property type="entry name" value="Transposase_24"/>
    <property type="match status" value="1"/>
</dbReference>
<evidence type="ECO:0000256" key="1">
    <source>
        <dbReference type="ARBA" id="ARBA00004478"/>
    </source>
</evidence>
<comment type="subcellular location">
    <subcellularLocation>
        <location evidence="1">Plastid</location>
        <location evidence="1">Chloroplast inner membrane</location>
        <topology evidence="1">Multi-pass membrane protein</topology>
    </subcellularLocation>
    <subcellularLocation>
        <location evidence="7">Plastid</location>
        <location evidence="7">Chloroplast membrane</location>
        <topology evidence="7">Multi-pass membrane protein</topology>
    </subcellularLocation>
</comment>
<evidence type="ECO:0000313" key="9">
    <source>
        <dbReference type="EMBL" id="KYP32440.1"/>
    </source>
</evidence>
<dbReference type="STRING" id="3821.A0A151QQ52"/>
<evidence type="ECO:0000313" key="10">
    <source>
        <dbReference type="Proteomes" id="UP000075243"/>
    </source>
</evidence>
<proteinExistence type="inferred from homology"/>
<evidence type="ECO:0000256" key="7">
    <source>
        <dbReference type="RuleBase" id="RU367003"/>
    </source>
</evidence>
<evidence type="ECO:0000256" key="6">
    <source>
        <dbReference type="ARBA" id="ARBA00023136"/>
    </source>
</evidence>
<dbReference type="Gramene" id="C.cajan_46077.t">
    <property type="protein sequence ID" value="C.cajan_46077.t"/>
    <property type="gene ID" value="C.cajan_46077"/>
</dbReference>
<feature type="region of interest" description="Disordered" evidence="8">
    <location>
        <begin position="151"/>
        <end position="171"/>
    </location>
</feature>
<dbReference type="PANTHER" id="PTHR33510">
    <property type="entry name" value="PROTEIN TIC 20-II, CHLOROPLASTIC"/>
    <property type="match status" value="1"/>
</dbReference>
<reference evidence="9" key="1">
    <citation type="journal article" date="2012" name="Nat. Biotechnol.">
        <title>Draft genome sequence of pigeonpea (Cajanus cajan), an orphan legume crop of resource-poor farmers.</title>
        <authorList>
            <person name="Varshney R.K."/>
            <person name="Chen W."/>
            <person name="Li Y."/>
            <person name="Bharti A.K."/>
            <person name="Saxena R.K."/>
            <person name="Schlueter J.A."/>
            <person name="Donoghue M.T."/>
            <person name="Azam S."/>
            <person name="Fan G."/>
            <person name="Whaley A.M."/>
            <person name="Farmer A.D."/>
            <person name="Sheridan J."/>
            <person name="Iwata A."/>
            <person name="Tuteja R."/>
            <person name="Penmetsa R.V."/>
            <person name="Wu W."/>
            <person name="Upadhyaya H.D."/>
            <person name="Yang S.P."/>
            <person name="Shah T."/>
            <person name="Saxena K.B."/>
            <person name="Michael T."/>
            <person name="McCombie W.R."/>
            <person name="Yang B."/>
            <person name="Zhang G."/>
            <person name="Yang H."/>
            <person name="Wang J."/>
            <person name="Spillane C."/>
            <person name="Cook D.R."/>
            <person name="May G.D."/>
            <person name="Xu X."/>
            <person name="Jackson S.A."/>
        </authorList>
    </citation>
    <scope>NUCLEOTIDE SEQUENCE [LARGE SCALE GENOMIC DNA]</scope>
</reference>
<keyword evidence="6" id="KW-0472">Membrane</keyword>
<keyword evidence="3" id="KW-0812">Transmembrane</keyword>
<keyword evidence="7" id="KW-0150">Chloroplast</keyword>
<protein>
    <recommendedName>
        <fullName evidence="7">Protein TIC 20</fullName>
    </recommendedName>
</protein>
<dbReference type="InterPro" id="IPR004252">
    <property type="entry name" value="Probable_transposase_24"/>
</dbReference>
<gene>
    <name evidence="9" type="ORF">KK1_046890</name>
</gene>
<dbReference type="AlphaFoldDB" id="A0A151QQ52"/>
<feature type="non-terminal residue" evidence="9">
    <location>
        <position position="1"/>
    </location>
</feature>
<dbReference type="Pfam" id="PF16166">
    <property type="entry name" value="TIC20"/>
    <property type="match status" value="1"/>
</dbReference>